<evidence type="ECO:0000313" key="1">
    <source>
        <dbReference type="EMBL" id="KAJ9090014.1"/>
    </source>
</evidence>
<comment type="caution">
    <text evidence="1">The sequence shown here is derived from an EMBL/GenBank/DDBJ whole genome shotgun (WGS) entry which is preliminary data.</text>
</comment>
<dbReference type="EMBL" id="QTSX02000020">
    <property type="protein sequence ID" value="KAJ9090014.1"/>
    <property type="molecule type" value="Genomic_DNA"/>
</dbReference>
<evidence type="ECO:0000313" key="2">
    <source>
        <dbReference type="Proteomes" id="UP001165960"/>
    </source>
</evidence>
<dbReference type="Proteomes" id="UP001165960">
    <property type="component" value="Unassembled WGS sequence"/>
</dbReference>
<keyword evidence="2" id="KW-1185">Reference proteome</keyword>
<accession>A0ACC2UTD6</accession>
<gene>
    <name evidence="1" type="ORF">DSO57_1007008</name>
</gene>
<name>A0ACC2UTD6_9FUNG</name>
<sequence length="219" mass="25695">MCPYYFLPDIFKHLGFDYQLRLRLVSKEWNIFLPPFVFSKTSGYIIGKHEGLLHNYGRFIRELEIYKLDARMTDLLSACKNTTRRTISLEGISPEAALILGEKFPRLSYLELIYGDPDKLSYLSPLTRKVQTLKYHFNARGGTKSFLTYYSFFDCPLVTHLIIEEESDSAEPDFSDIIMKFPALEIFDYTNHGYDGDLINSFIYDLKTWSLKNRLSRRF</sequence>
<reference evidence="1" key="1">
    <citation type="submission" date="2022-04" db="EMBL/GenBank/DDBJ databases">
        <title>Genome of the entomopathogenic fungus Entomophthora muscae.</title>
        <authorList>
            <person name="Elya C."/>
            <person name="Lovett B.R."/>
            <person name="Lee E."/>
            <person name="Macias A.M."/>
            <person name="Hajek A.E."/>
            <person name="De Bivort B.L."/>
            <person name="Kasson M.T."/>
            <person name="De Fine Licht H.H."/>
            <person name="Stajich J.E."/>
        </authorList>
    </citation>
    <scope>NUCLEOTIDE SEQUENCE</scope>
    <source>
        <strain evidence="1">Berkeley</strain>
    </source>
</reference>
<proteinExistence type="predicted"/>
<organism evidence="1 2">
    <name type="scientific">Entomophthora muscae</name>
    <dbReference type="NCBI Taxonomy" id="34485"/>
    <lineage>
        <taxon>Eukaryota</taxon>
        <taxon>Fungi</taxon>
        <taxon>Fungi incertae sedis</taxon>
        <taxon>Zoopagomycota</taxon>
        <taxon>Entomophthoromycotina</taxon>
        <taxon>Entomophthoromycetes</taxon>
        <taxon>Entomophthorales</taxon>
        <taxon>Entomophthoraceae</taxon>
        <taxon>Entomophthora</taxon>
    </lineage>
</organism>
<protein>
    <submittedName>
        <fullName evidence="1">Uncharacterized protein</fullName>
    </submittedName>
</protein>